<dbReference type="EMBL" id="JGZI01000010">
    <property type="protein sequence ID" value="KFI81149.1"/>
    <property type="molecule type" value="Genomic_DNA"/>
</dbReference>
<dbReference type="GO" id="GO:0016798">
    <property type="term" value="F:hydrolase activity, acting on glycosyl bonds"/>
    <property type="evidence" value="ECO:0007669"/>
    <property type="project" value="UniProtKB-KW"/>
</dbReference>
<feature type="signal peptide" evidence="4">
    <location>
        <begin position="1"/>
        <end position="29"/>
    </location>
</feature>
<proteinExistence type="predicted"/>
<dbReference type="SUPFAM" id="SSF75005">
    <property type="entry name" value="Arabinanase/levansucrase/invertase"/>
    <property type="match status" value="1"/>
</dbReference>
<reference evidence="6 7" key="1">
    <citation type="submission" date="2014-03" db="EMBL/GenBank/DDBJ databases">
        <title>Genomics of Bifidobacteria.</title>
        <authorList>
            <person name="Ventura M."/>
            <person name="Milani C."/>
            <person name="Lugli G.A."/>
        </authorList>
    </citation>
    <scope>NUCLEOTIDE SEQUENCE [LARGE SCALE GENOMIC DNA]</scope>
    <source>
        <strain evidence="6 7">LMG 21775</strain>
    </source>
</reference>
<name>A0A087CCZ9_9BIFI</name>
<evidence type="ECO:0000256" key="2">
    <source>
        <dbReference type="ARBA" id="ARBA00023295"/>
    </source>
</evidence>
<evidence type="ECO:0000259" key="5">
    <source>
        <dbReference type="SMART" id="SM00635"/>
    </source>
</evidence>
<gene>
    <name evidence="6" type="ORF">BPSY_1554</name>
</gene>
<dbReference type="Gene3D" id="2.60.40.1080">
    <property type="match status" value="1"/>
</dbReference>
<dbReference type="AlphaFoldDB" id="A0A087CCZ9"/>
<keyword evidence="4" id="KW-0732">Signal</keyword>
<dbReference type="InterPro" id="IPR013320">
    <property type="entry name" value="ConA-like_dom_sf"/>
</dbReference>
<dbReference type="SMART" id="SM00635">
    <property type="entry name" value="BID_2"/>
    <property type="match status" value="1"/>
</dbReference>
<keyword evidence="7" id="KW-1185">Reference proteome</keyword>
<evidence type="ECO:0000256" key="3">
    <source>
        <dbReference type="SAM" id="MobiDB-lite"/>
    </source>
</evidence>
<feature type="domain" description="BIG2" evidence="5">
    <location>
        <begin position="257"/>
        <end position="333"/>
    </location>
</feature>
<dbReference type="Gene3D" id="2.60.120.200">
    <property type="match status" value="1"/>
</dbReference>
<evidence type="ECO:0000256" key="1">
    <source>
        <dbReference type="ARBA" id="ARBA00022801"/>
    </source>
</evidence>
<dbReference type="Pfam" id="PF13385">
    <property type="entry name" value="Laminin_G_3"/>
    <property type="match status" value="1"/>
</dbReference>
<dbReference type="Gene3D" id="2.115.10.20">
    <property type="entry name" value="Glycosyl hydrolase domain, family 43"/>
    <property type="match status" value="1"/>
</dbReference>
<dbReference type="GeneID" id="98300741"/>
<evidence type="ECO:0000256" key="4">
    <source>
        <dbReference type="SAM" id="SignalP"/>
    </source>
</evidence>
<feature type="compositionally biased region" description="Acidic residues" evidence="3">
    <location>
        <begin position="832"/>
        <end position="848"/>
    </location>
</feature>
<dbReference type="eggNOG" id="COG5492">
    <property type="taxonomic scope" value="Bacteria"/>
</dbReference>
<dbReference type="Pfam" id="PF02368">
    <property type="entry name" value="Big_2"/>
    <property type="match status" value="1"/>
</dbReference>
<accession>A0A087CCZ9</accession>
<dbReference type="CDD" id="cd08983">
    <property type="entry name" value="GH43_Bt3655-like"/>
    <property type="match status" value="1"/>
</dbReference>
<feature type="region of interest" description="Disordered" evidence="3">
    <location>
        <begin position="827"/>
        <end position="886"/>
    </location>
</feature>
<dbReference type="Proteomes" id="UP000029050">
    <property type="component" value="Unassembled WGS sequence"/>
</dbReference>
<keyword evidence="2" id="KW-0326">Glycosidase</keyword>
<dbReference type="InterPro" id="IPR003343">
    <property type="entry name" value="Big_2"/>
</dbReference>
<evidence type="ECO:0000313" key="6">
    <source>
        <dbReference type="EMBL" id="KFI81149.1"/>
    </source>
</evidence>
<dbReference type="InterPro" id="IPR023296">
    <property type="entry name" value="Glyco_hydro_beta-prop_sf"/>
</dbReference>
<keyword evidence="1" id="KW-0378">Hydrolase</keyword>
<dbReference type="RefSeq" id="WP_051921847.1">
    <property type="nucleotide sequence ID" value="NZ_JGZI01000010.1"/>
</dbReference>
<protein>
    <recommendedName>
        <fullName evidence="5">BIG2 domain-containing protein</fullName>
    </recommendedName>
</protein>
<organism evidence="6 7">
    <name type="scientific">Bifidobacterium psychraerophilum</name>
    <dbReference type="NCBI Taxonomy" id="218140"/>
    <lineage>
        <taxon>Bacteria</taxon>
        <taxon>Bacillati</taxon>
        <taxon>Actinomycetota</taxon>
        <taxon>Actinomycetes</taxon>
        <taxon>Bifidobacteriales</taxon>
        <taxon>Bifidobacteriaceae</taxon>
        <taxon>Bifidobacterium</taxon>
    </lineage>
</organism>
<dbReference type="InterPro" id="IPR008964">
    <property type="entry name" value="Invasin/intimin_cell_adhesion"/>
</dbReference>
<dbReference type="STRING" id="218140.BPSY_1554"/>
<dbReference type="SUPFAM" id="SSF49373">
    <property type="entry name" value="Invasin/intimin cell-adhesion fragments"/>
    <property type="match status" value="1"/>
</dbReference>
<comment type="caution">
    <text evidence="6">The sequence shown here is derived from an EMBL/GenBank/DDBJ whole genome shotgun (WGS) entry which is preliminary data.</text>
</comment>
<sequence>MTSIKKLLTCVTAFAALGTGLASSTVASAEPQTEDSSISPIASFDFNTPAVDKAYAYDGAKASIKGTETLVSGAEGEGTAAQLGSAFWLDVTKNDGSPLLAGMDDVTFSFDSKTQQSFGAWALFAAPTNAQVEGNAPTYVGVLDHTDKIRVERYLSGRAGDAATIEAGVTTGTSWKHVDVVVSGKTSTVYVDRKFVARNTSGNTLSEILGDSGGVLQFGKGNWGSGEYYSGLLDNLKIYDAALSGTQLGITQPTSLSIQGTGVKDGALTVKEGSSAKLSATISPSGADPELTWESNNPAVASISASGLVTASMAGTATISARSQRDPSISTSIKVTVDAVDGDDAYGYIMVHFMEDSNGYAEKIYFDISRGDNAEQWDPLNAGEPVLANNLSTTGVRDPFIAYNPENATYYVLATDLRVFGGDNANWYAWVNDYSTKFHVWQTKDFISFSDMSTLETTADSSGTRSSTLTDTVTGDAISQIGMAWAPEATWVADFCDLNDDGVDNASCEGGAFVMYWSVEAQVGDAPRGKNVLWASTTDFSQDSFEFGGVLVPTTSYTTTIDTTIIQRERADGGLRTYRVTGSGNIYMQVTDRQDWWRAANNVDWRTTQQGIGSAYGSVEGAASFKVNGEDKWYLYVDNFPTPGYRPMVASDLDAEDAWQYLDSSDFVLRSGTKHGGIVPLTKSGYDAIRAADASPSQNADLNVKETVKVPRGASAEQLVSALPKTQQVSLNHDFGTADSEVSWDVSGVDTSRDGRYTVSGTVRSIGANLNHWSWTDSTGRSRSDTELLINSGANTANSWSLSGGFAAQATDRPLYSSTAITVSAEVVVSQDDGEGTDDGDNDGDDDGGNNGGNDGSGSEDPDATGESKQTEGDAAGNGKDTRSVISDKTLASTGAASGPPIRTAALLLLAAAVSLMLRHLVKHRRTSPPSSSEQQ</sequence>
<dbReference type="OrthoDB" id="9758923at2"/>
<feature type="chain" id="PRO_5001819360" description="BIG2 domain-containing protein" evidence="4">
    <location>
        <begin position="30"/>
        <end position="936"/>
    </location>
</feature>
<evidence type="ECO:0000313" key="7">
    <source>
        <dbReference type="Proteomes" id="UP000029050"/>
    </source>
</evidence>
<dbReference type="SUPFAM" id="SSF49899">
    <property type="entry name" value="Concanavalin A-like lectins/glucanases"/>
    <property type="match status" value="1"/>
</dbReference>